<gene>
    <name evidence="7" type="ORF">HNP33_002832</name>
</gene>
<dbReference type="SMART" id="SM00345">
    <property type="entry name" value="HTH_GNTR"/>
    <property type="match status" value="1"/>
</dbReference>
<dbReference type="Gene3D" id="3.90.1150.10">
    <property type="entry name" value="Aspartate Aminotransferase, domain 1"/>
    <property type="match status" value="1"/>
</dbReference>
<evidence type="ECO:0000313" key="7">
    <source>
        <dbReference type="EMBL" id="MBB6578733.1"/>
    </source>
</evidence>
<dbReference type="SUPFAM" id="SSF53383">
    <property type="entry name" value="PLP-dependent transferases"/>
    <property type="match status" value="1"/>
</dbReference>
<dbReference type="RefSeq" id="WP_184709549.1">
    <property type="nucleotide sequence ID" value="NZ_JACHKZ010000018.1"/>
</dbReference>
<protein>
    <submittedName>
        <fullName evidence="7">DNA-binding transcriptional MocR family regulator</fullName>
    </submittedName>
</protein>
<proteinExistence type="inferred from homology"/>
<dbReference type="InterPro" id="IPR015421">
    <property type="entry name" value="PyrdxlP-dep_Trfase_major"/>
</dbReference>
<evidence type="ECO:0000256" key="2">
    <source>
        <dbReference type="ARBA" id="ARBA00022898"/>
    </source>
</evidence>
<organism evidence="7 8">
    <name type="scientific">Comamonas odontotermitis</name>
    <dbReference type="NCBI Taxonomy" id="379895"/>
    <lineage>
        <taxon>Bacteria</taxon>
        <taxon>Pseudomonadati</taxon>
        <taxon>Pseudomonadota</taxon>
        <taxon>Betaproteobacteria</taxon>
        <taxon>Burkholderiales</taxon>
        <taxon>Comamonadaceae</taxon>
        <taxon>Comamonas</taxon>
    </lineage>
</organism>
<dbReference type="PANTHER" id="PTHR46577:SF1">
    <property type="entry name" value="HTH-TYPE TRANSCRIPTIONAL REGULATORY PROTEIN GABR"/>
    <property type="match status" value="1"/>
</dbReference>
<keyword evidence="4 7" id="KW-0238">DNA-binding</keyword>
<keyword evidence="3" id="KW-0805">Transcription regulation</keyword>
<dbReference type="SUPFAM" id="SSF46785">
    <property type="entry name" value="Winged helix' DNA-binding domain"/>
    <property type="match status" value="1"/>
</dbReference>
<comment type="caution">
    <text evidence="7">The sequence shown here is derived from an EMBL/GenBank/DDBJ whole genome shotgun (WGS) entry which is preliminary data.</text>
</comment>
<dbReference type="InterPro" id="IPR051446">
    <property type="entry name" value="HTH_trans_reg/aminotransferase"/>
</dbReference>
<dbReference type="EMBL" id="JACHKZ010000018">
    <property type="protein sequence ID" value="MBB6578733.1"/>
    <property type="molecule type" value="Genomic_DNA"/>
</dbReference>
<dbReference type="GO" id="GO:0003677">
    <property type="term" value="F:DNA binding"/>
    <property type="evidence" value="ECO:0007669"/>
    <property type="project" value="UniProtKB-KW"/>
</dbReference>
<evidence type="ECO:0000259" key="6">
    <source>
        <dbReference type="PROSITE" id="PS50949"/>
    </source>
</evidence>
<evidence type="ECO:0000256" key="5">
    <source>
        <dbReference type="ARBA" id="ARBA00023163"/>
    </source>
</evidence>
<dbReference type="InterPro" id="IPR000524">
    <property type="entry name" value="Tscrpt_reg_HTH_GntR"/>
</dbReference>
<accession>A0ABR6RHU4</accession>
<keyword evidence="5" id="KW-0804">Transcription</keyword>
<dbReference type="InterPro" id="IPR015424">
    <property type="entry name" value="PyrdxlP-dep_Trfase"/>
</dbReference>
<dbReference type="CDD" id="cd00609">
    <property type="entry name" value="AAT_like"/>
    <property type="match status" value="1"/>
</dbReference>
<reference evidence="7 8" key="1">
    <citation type="submission" date="2020-08" db="EMBL/GenBank/DDBJ databases">
        <title>Functional genomics of gut bacteria from endangered species of beetles.</title>
        <authorList>
            <person name="Carlos-Shanley C."/>
        </authorList>
    </citation>
    <scope>NUCLEOTIDE SEQUENCE [LARGE SCALE GENOMIC DNA]</scope>
    <source>
        <strain evidence="7 8">S00124</strain>
    </source>
</reference>
<dbReference type="Proteomes" id="UP000562492">
    <property type="component" value="Unassembled WGS sequence"/>
</dbReference>
<dbReference type="InterPro" id="IPR015422">
    <property type="entry name" value="PyrdxlP-dep_Trfase_small"/>
</dbReference>
<keyword evidence="2" id="KW-0663">Pyridoxal phosphate</keyword>
<evidence type="ECO:0000256" key="1">
    <source>
        <dbReference type="ARBA" id="ARBA00005384"/>
    </source>
</evidence>
<evidence type="ECO:0000256" key="4">
    <source>
        <dbReference type="ARBA" id="ARBA00023125"/>
    </source>
</evidence>
<dbReference type="Pfam" id="PF00155">
    <property type="entry name" value="Aminotran_1_2"/>
    <property type="match status" value="1"/>
</dbReference>
<dbReference type="Gene3D" id="1.10.10.10">
    <property type="entry name" value="Winged helix-like DNA-binding domain superfamily/Winged helix DNA-binding domain"/>
    <property type="match status" value="1"/>
</dbReference>
<keyword evidence="8" id="KW-1185">Reference proteome</keyword>
<evidence type="ECO:0000313" key="8">
    <source>
        <dbReference type="Proteomes" id="UP000562492"/>
    </source>
</evidence>
<dbReference type="InterPro" id="IPR036390">
    <property type="entry name" value="WH_DNA-bd_sf"/>
</dbReference>
<sequence>MSLIDESLLAPPATHRQVPALPVLDASDAADDAFLYERIAAHFEQAIAQQTLGVGARMPSVREIRRMHHVSHSTALQVLRVLESRGLIEARPRVGYFVCDTALQMPAAREPLRLAPMPMQDNRFEGIGARAAEYLNKARLRGPLLVDLGSAMPAPELFDAKLLNHHAVALLREQPQILVHGPSAPFTHPEFQASMARYALSFGVRVAPMDVAATFGNSEAVNLALDALTQPGDMVAIESPAFYGILQAVEAKKLQTLEIPSSPHTGMSLEALELALRTHPQLKAVVVVPHLQMPQGATMPDSHKQRLVALCRTYGVALIEDDIYREFVETDEVLRPCKAWDTDGTVIYCSSLSKSYAPGLRLGWMNAGRWQERVQMIKFARSRNLPVWPQLLGARTVGSPAYMRHLVRLRQQLRVQRQAAAQAVARYFPIGTRLSLPAGGLAIWLELPEQVSASRLYDEALAVGIRIAPGDMFSNTGHYDHFVRLSCGMPFTSQVEEGYRTLGRMMHAQLGMPPRA</sequence>
<dbReference type="PROSITE" id="PS50949">
    <property type="entry name" value="HTH_GNTR"/>
    <property type="match status" value="1"/>
</dbReference>
<dbReference type="InterPro" id="IPR036388">
    <property type="entry name" value="WH-like_DNA-bd_sf"/>
</dbReference>
<comment type="similarity">
    <text evidence="1">In the C-terminal section; belongs to the class-I pyridoxal-phosphate-dependent aminotransferase family.</text>
</comment>
<dbReference type="Pfam" id="PF00392">
    <property type="entry name" value="GntR"/>
    <property type="match status" value="1"/>
</dbReference>
<name>A0ABR6RHU4_9BURK</name>
<feature type="domain" description="HTH gntR-type" evidence="6">
    <location>
        <begin position="33"/>
        <end position="101"/>
    </location>
</feature>
<dbReference type="CDD" id="cd07377">
    <property type="entry name" value="WHTH_GntR"/>
    <property type="match status" value="1"/>
</dbReference>
<dbReference type="InterPro" id="IPR004839">
    <property type="entry name" value="Aminotransferase_I/II_large"/>
</dbReference>
<evidence type="ECO:0000256" key="3">
    <source>
        <dbReference type="ARBA" id="ARBA00023015"/>
    </source>
</evidence>
<dbReference type="Gene3D" id="3.40.640.10">
    <property type="entry name" value="Type I PLP-dependent aspartate aminotransferase-like (Major domain)"/>
    <property type="match status" value="1"/>
</dbReference>
<dbReference type="PANTHER" id="PTHR46577">
    <property type="entry name" value="HTH-TYPE TRANSCRIPTIONAL REGULATORY PROTEIN GABR"/>
    <property type="match status" value="1"/>
</dbReference>